<reference evidence="2 3" key="1">
    <citation type="journal article" date="2012" name="BMC Genomics">
        <title>Tools to kill: Genome of one of the most destructive plant pathogenic fungi Macrophomina phaseolina.</title>
        <authorList>
            <person name="Islam M.S."/>
            <person name="Haque M.S."/>
            <person name="Islam M.M."/>
            <person name="Emdad E.M."/>
            <person name="Halim A."/>
            <person name="Hossen Q.M.M."/>
            <person name="Hossain M.Z."/>
            <person name="Ahmed B."/>
            <person name="Rahim S."/>
            <person name="Rahman M.S."/>
            <person name="Alam M.M."/>
            <person name="Hou S."/>
            <person name="Wan X."/>
            <person name="Saito J.A."/>
            <person name="Alam M."/>
        </authorList>
    </citation>
    <scope>NUCLEOTIDE SEQUENCE [LARGE SCALE GENOMIC DNA]</scope>
    <source>
        <strain evidence="2 3">MS6</strain>
    </source>
</reference>
<evidence type="ECO:0000313" key="3">
    <source>
        <dbReference type="Proteomes" id="UP000007129"/>
    </source>
</evidence>
<dbReference type="EMBL" id="AHHD01000531">
    <property type="protein sequence ID" value="EKG10037.1"/>
    <property type="molecule type" value="Genomic_DNA"/>
</dbReference>
<proteinExistence type="predicted"/>
<evidence type="ECO:0000313" key="2">
    <source>
        <dbReference type="EMBL" id="EKG10037.1"/>
    </source>
</evidence>
<dbReference type="OrthoDB" id="5358475at2759"/>
<comment type="caution">
    <text evidence="2">The sequence shown here is derived from an EMBL/GenBank/DDBJ whole genome shotgun (WGS) entry which is preliminary data.</text>
</comment>
<feature type="domain" description="Non-reducing end beta-L-arabinofuranosidase-like GH127 middle" evidence="1">
    <location>
        <begin position="227"/>
        <end position="274"/>
    </location>
</feature>
<dbReference type="AlphaFoldDB" id="K2RB48"/>
<dbReference type="InterPro" id="IPR049046">
    <property type="entry name" value="Beta-AFase-like_GH127_middle"/>
</dbReference>
<dbReference type="VEuPathDB" id="FungiDB:MPH_12864"/>
<dbReference type="HOGENOM" id="CLU_016354_1_0_1"/>
<dbReference type="eggNOG" id="ENOG502QVKK">
    <property type="taxonomic scope" value="Eukaryota"/>
</dbReference>
<sequence>MHRFVRLAHAMLQQNFTGLLPQDGDTFDPYGFGVSRTHELPISLMWLYEKHPRDNHEMIWRTIELMFEGGRRGSRDWTTFFTDENFPKVGTPKINTSGFTHGHEGLRYPTVLYRATKNESLIRQTHEATEMLAQYHGSRSGSIVADEHLGGHNSQRGVVTPVRDTNQSTVVKKSHRESLLQCRFLQQYLRTGAKLLNHAQGYPKYVSSSYVRYGMNGFAHILLAPTSLEAEISGNPVKIECDTQYPFSGTLKYTVQTEIAFSFAVRIPGWASNSQKATYITTDSNRSEPLSPGETGLQEFNVSRGTTSISIHLSLEPRVINRNGTISIYLGPLLYALPISFSSSAHQCLNWTDRKPLPVSETDPHTFDYTIEPTSAWNYAIDPETLEVKRVFPESEALPKPLWTADGLPTAVWVDAYEIDWPVEQGTAALTPVNVVVDRSTKKRVKLVPYAAARLHIAEFPIVKL</sequence>
<dbReference type="InParanoid" id="K2RB48"/>
<accession>K2RB48</accession>
<dbReference type="STRING" id="1126212.K2RB48"/>
<name>K2RB48_MACPH</name>
<gene>
    <name evidence="2" type="ORF">MPH_12864</name>
</gene>
<evidence type="ECO:0000259" key="1">
    <source>
        <dbReference type="Pfam" id="PF20736"/>
    </source>
</evidence>
<organism evidence="2 3">
    <name type="scientific">Macrophomina phaseolina (strain MS6)</name>
    <name type="common">Charcoal rot fungus</name>
    <dbReference type="NCBI Taxonomy" id="1126212"/>
    <lineage>
        <taxon>Eukaryota</taxon>
        <taxon>Fungi</taxon>
        <taxon>Dikarya</taxon>
        <taxon>Ascomycota</taxon>
        <taxon>Pezizomycotina</taxon>
        <taxon>Dothideomycetes</taxon>
        <taxon>Dothideomycetes incertae sedis</taxon>
        <taxon>Botryosphaeriales</taxon>
        <taxon>Botryosphaeriaceae</taxon>
        <taxon>Macrophomina</taxon>
    </lineage>
</organism>
<dbReference type="Proteomes" id="UP000007129">
    <property type="component" value="Unassembled WGS sequence"/>
</dbReference>
<protein>
    <recommendedName>
        <fullName evidence="1">Non-reducing end beta-L-arabinofuranosidase-like GH127 middle domain-containing protein</fullName>
    </recommendedName>
</protein>
<dbReference type="Pfam" id="PF20736">
    <property type="entry name" value="Glyco_hydro127M"/>
    <property type="match status" value="1"/>
</dbReference>